<feature type="transmembrane region" description="Helical" evidence="5">
    <location>
        <begin position="265"/>
        <end position="291"/>
    </location>
</feature>
<dbReference type="InterPro" id="IPR007016">
    <property type="entry name" value="O-antigen_ligase-rel_domated"/>
</dbReference>
<feature type="transmembrane region" description="Helical" evidence="5">
    <location>
        <begin position="235"/>
        <end position="253"/>
    </location>
</feature>
<proteinExistence type="predicted"/>
<evidence type="ECO:0000256" key="1">
    <source>
        <dbReference type="ARBA" id="ARBA00004141"/>
    </source>
</evidence>
<accession>A0ABW2UBT6</accession>
<protein>
    <submittedName>
        <fullName evidence="7">O-antigen ligase family protein</fullName>
    </submittedName>
</protein>
<dbReference type="PANTHER" id="PTHR37422:SF13">
    <property type="entry name" value="LIPOPOLYSACCHARIDE BIOSYNTHESIS PROTEIN PA4999-RELATED"/>
    <property type="match status" value="1"/>
</dbReference>
<reference evidence="8" key="1">
    <citation type="journal article" date="2019" name="Int. J. Syst. Evol. Microbiol.">
        <title>The Global Catalogue of Microorganisms (GCM) 10K type strain sequencing project: providing services to taxonomists for standard genome sequencing and annotation.</title>
        <authorList>
            <consortium name="The Broad Institute Genomics Platform"/>
            <consortium name="The Broad Institute Genome Sequencing Center for Infectious Disease"/>
            <person name="Wu L."/>
            <person name="Ma J."/>
        </authorList>
    </citation>
    <scope>NUCLEOTIDE SEQUENCE [LARGE SCALE GENOMIC DNA]</scope>
    <source>
        <strain evidence="8">JCM 19635</strain>
    </source>
</reference>
<feature type="transmembrane region" description="Helical" evidence="5">
    <location>
        <begin position="38"/>
        <end position="57"/>
    </location>
</feature>
<organism evidence="7 8">
    <name type="scientific">Hymenobacter humi</name>
    <dbReference type="NCBI Taxonomy" id="1411620"/>
    <lineage>
        <taxon>Bacteria</taxon>
        <taxon>Pseudomonadati</taxon>
        <taxon>Bacteroidota</taxon>
        <taxon>Cytophagia</taxon>
        <taxon>Cytophagales</taxon>
        <taxon>Hymenobacteraceae</taxon>
        <taxon>Hymenobacter</taxon>
    </lineage>
</organism>
<dbReference type="Proteomes" id="UP001596513">
    <property type="component" value="Unassembled WGS sequence"/>
</dbReference>
<dbReference type="GO" id="GO:0016874">
    <property type="term" value="F:ligase activity"/>
    <property type="evidence" value="ECO:0007669"/>
    <property type="project" value="UniProtKB-KW"/>
</dbReference>
<evidence type="ECO:0000256" key="3">
    <source>
        <dbReference type="ARBA" id="ARBA00022989"/>
    </source>
</evidence>
<evidence type="ECO:0000256" key="2">
    <source>
        <dbReference type="ARBA" id="ARBA00022692"/>
    </source>
</evidence>
<evidence type="ECO:0000313" key="8">
    <source>
        <dbReference type="Proteomes" id="UP001596513"/>
    </source>
</evidence>
<dbReference type="InterPro" id="IPR051533">
    <property type="entry name" value="WaaL-like"/>
</dbReference>
<keyword evidence="2 5" id="KW-0812">Transmembrane</keyword>
<feature type="transmembrane region" description="Helical" evidence="5">
    <location>
        <begin position="152"/>
        <end position="167"/>
    </location>
</feature>
<keyword evidence="8" id="KW-1185">Reference proteome</keyword>
<gene>
    <name evidence="7" type="ORF">ACFQT0_22150</name>
</gene>
<evidence type="ECO:0000259" key="6">
    <source>
        <dbReference type="Pfam" id="PF04932"/>
    </source>
</evidence>
<feature type="transmembrane region" description="Helical" evidence="5">
    <location>
        <begin position="88"/>
        <end position="106"/>
    </location>
</feature>
<feature type="transmembrane region" description="Helical" evidence="5">
    <location>
        <begin position="298"/>
        <end position="318"/>
    </location>
</feature>
<comment type="subcellular location">
    <subcellularLocation>
        <location evidence="1">Membrane</location>
        <topology evidence="1">Multi-pass membrane protein</topology>
    </subcellularLocation>
</comment>
<feature type="transmembrane region" description="Helical" evidence="5">
    <location>
        <begin position="12"/>
        <end position="32"/>
    </location>
</feature>
<sequence length="489" mass="54437">MRIVPSSAVTLLNSRWLLPGALVLALGAGWLASQVGTLVPVLLLATPFVVFFLVAVFNSPRVGYVTALTYSFIQSYLVRHFIDLPVGLALEAVLVITWLAVLFYRASPPDWRRIKNDLCRITVVWFVINLLEVANPAGASIVGWFYEVRSSALLWLLTVPLCFLAFNQRRDLNLFLYLIIGLSVLGTLYGIKQKVLGVDEMEQYWLDSGAAVTHLIWGQLRAFSFYSEAAQFGSSEAHVALICAILALGPFSWKKRALLAGVALLLLYGMLISGTRGAFFVLAMGAFVYLVLSKRVSILIVGCIAAVLAFGVLKYTHIGDSNPNVFRMRSALDPNDPSLNVRLKNQAVLRDYLATRPFGGGVGVMGMWGKTYNADKFLSTVAPDSYFVKVWGQYGIVGFIIWFGFMLFILGKCMGIVWRIRDPVLRQKLLALTAGYAGLLMCSYGNEIMNQVPSSLILYTSWVFVFLGPQARHPRPRSRRRSCLSRWFR</sequence>
<evidence type="ECO:0000256" key="4">
    <source>
        <dbReference type="ARBA" id="ARBA00023136"/>
    </source>
</evidence>
<feature type="transmembrane region" description="Helical" evidence="5">
    <location>
        <begin position="394"/>
        <end position="417"/>
    </location>
</feature>
<dbReference type="Pfam" id="PF04932">
    <property type="entry name" value="Wzy_C"/>
    <property type="match status" value="1"/>
</dbReference>
<dbReference type="EMBL" id="JBHTEK010000001">
    <property type="protein sequence ID" value="MFC7669768.1"/>
    <property type="molecule type" value="Genomic_DNA"/>
</dbReference>
<evidence type="ECO:0000256" key="5">
    <source>
        <dbReference type="SAM" id="Phobius"/>
    </source>
</evidence>
<keyword evidence="7" id="KW-0436">Ligase</keyword>
<keyword evidence="4 5" id="KW-0472">Membrane</keyword>
<evidence type="ECO:0000313" key="7">
    <source>
        <dbReference type="EMBL" id="MFC7669768.1"/>
    </source>
</evidence>
<name>A0ABW2UBT6_9BACT</name>
<comment type="caution">
    <text evidence="7">The sequence shown here is derived from an EMBL/GenBank/DDBJ whole genome shotgun (WGS) entry which is preliminary data.</text>
</comment>
<dbReference type="PANTHER" id="PTHR37422">
    <property type="entry name" value="TEICHURONIC ACID BIOSYNTHESIS PROTEIN TUAE"/>
    <property type="match status" value="1"/>
</dbReference>
<keyword evidence="3 5" id="KW-1133">Transmembrane helix</keyword>
<dbReference type="RefSeq" id="WP_380205247.1">
    <property type="nucleotide sequence ID" value="NZ_JBHTEK010000001.1"/>
</dbReference>
<feature type="transmembrane region" description="Helical" evidence="5">
    <location>
        <begin position="174"/>
        <end position="191"/>
    </location>
</feature>
<feature type="domain" description="O-antigen ligase-related" evidence="6">
    <location>
        <begin position="262"/>
        <end position="403"/>
    </location>
</feature>
<feature type="transmembrane region" description="Helical" evidence="5">
    <location>
        <begin position="118"/>
        <end position="146"/>
    </location>
</feature>